<evidence type="ECO:0000313" key="2">
    <source>
        <dbReference type="Proteomes" id="UP000271162"/>
    </source>
</evidence>
<gene>
    <name evidence="1" type="ORF">NBR_LOCUS14325</name>
</gene>
<reference evidence="1 2" key="2">
    <citation type="submission" date="2018-11" db="EMBL/GenBank/DDBJ databases">
        <authorList>
            <consortium name="Pathogen Informatics"/>
        </authorList>
    </citation>
    <scope>NUCLEOTIDE SEQUENCE [LARGE SCALE GENOMIC DNA]</scope>
</reference>
<protein>
    <submittedName>
        <fullName evidence="3">Phosphoglycerate mutase family protein</fullName>
    </submittedName>
</protein>
<dbReference type="OrthoDB" id="414418at2759"/>
<keyword evidence="2" id="KW-1185">Reference proteome</keyword>
<dbReference type="PANTHER" id="PTHR16469:SF27">
    <property type="entry name" value="UBIQUITIN-ASSOCIATED AND SH3 DOMAIN-CONTAINING BA-RELATED"/>
    <property type="match status" value="1"/>
</dbReference>
<dbReference type="WBParaSite" id="NBR_0001432401-mRNA-1">
    <property type="protein sequence ID" value="NBR_0001432401-mRNA-1"/>
    <property type="gene ID" value="NBR_0001432401"/>
</dbReference>
<dbReference type="SUPFAM" id="SSF53254">
    <property type="entry name" value="Phosphoglycerate mutase-like"/>
    <property type="match status" value="1"/>
</dbReference>
<organism evidence="3">
    <name type="scientific">Nippostrongylus brasiliensis</name>
    <name type="common">Rat hookworm</name>
    <dbReference type="NCBI Taxonomy" id="27835"/>
    <lineage>
        <taxon>Eukaryota</taxon>
        <taxon>Metazoa</taxon>
        <taxon>Ecdysozoa</taxon>
        <taxon>Nematoda</taxon>
        <taxon>Chromadorea</taxon>
        <taxon>Rhabditida</taxon>
        <taxon>Rhabditina</taxon>
        <taxon>Rhabditomorpha</taxon>
        <taxon>Strongyloidea</taxon>
        <taxon>Heligmosomidae</taxon>
        <taxon>Nippostrongylus</taxon>
    </lineage>
</organism>
<name>A0A0N4YCP2_NIPBR</name>
<evidence type="ECO:0000313" key="1">
    <source>
        <dbReference type="EMBL" id="VDL77914.1"/>
    </source>
</evidence>
<dbReference type="Pfam" id="PF00300">
    <property type="entry name" value="His_Phos_1"/>
    <property type="match status" value="1"/>
</dbReference>
<dbReference type="PANTHER" id="PTHR16469">
    <property type="entry name" value="UBIQUITIN-ASSOCIATED AND SH3 DOMAIN-CONTAINING BA-RELATED"/>
    <property type="match status" value="1"/>
</dbReference>
<dbReference type="InterPro" id="IPR051710">
    <property type="entry name" value="Phosphatase_SH3-domain"/>
</dbReference>
<dbReference type="GO" id="GO:0016791">
    <property type="term" value="F:phosphatase activity"/>
    <property type="evidence" value="ECO:0007669"/>
    <property type="project" value="UniProtKB-ARBA"/>
</dbReference>
<dbReference type="InterPro" id="IPR013078">
    <property type="entry name" value="His_Pase_superF_clade-1"/>
</dbReference>
<dbReference type="AlphaFoldDB" id="A0A0N4YCP2"/>
<proteinExistence type="predicted"/>
<dbReference type="Gene3D" id="3.40.50.1240">
    <property type="entry name" value="Phosphoglycerate mutase-like"/>
    <property type="match status" value="1"/>
</dbReference>
<reference evidence="3" key="1">
    <citation type="submission" date="2017-02" db="UniProtKB">
        <authorList>
            <consortium name="WormBaseParasite"/>
        </authorList>
    </citation>
    <scope>IDENTIFICATION</scope>
</reference>
<accession>A0A0N4YCP2</accession>
<dbReference type="Proteomes" id="UP000271162">
    <property type="component" value="Unassembled WGS sequence"/>
</dbReference>
<dbReference type="CDD" id="cd07067">
    <property type="entry name" value="HP_PGM_like"/>
    <property type="match status" value="1"/>
</dbReference>
<dbReference type="STRING" id="27835.A0A0N4YCP2"/>
<dbReference type="InterPro" id="IPR029033">
    <property type="entry name" value="His_PPase_superfam"/>
</dbReference>
<sequence>MAEERIIWIVRGAEREDNINDNWRDLPDAHGLTSDNSLLSSRGREQSREIAHRFHDVKLHHVISSPFDRTMETASIIVADKNLLIKPEPGLCEVLCECEHPPGFMDNVELKKKYHAVDTEYEPCYEKKTLPEEKYGHRSCVERVRSTLRHITENYDGDLLLVSHSAPIAAIHQICGYSFKYVGQATVTKFVEDDDHIKLEYSADASHLSQKDNLRPY</sequence>
<evidence type="ECO:0000313" key="3">
    <source>
        <dbReference type="WBParaSite" id="NBR_0001432401-mRNA-1"/>
    </source>
</evidence>
<dbReference type="EMBL" id="UYSL01021318">
    <property type="protein sequence ID" value="VDL77914.1"/>
    <property type="molecule type" value="Genomic_DNA"/>
</dbReference>